<evidence type="ECO:0000259" key="1">
    <source>
        <dbReference type="Pfam" id="PF05670"/>
    </source>
</evidence>
<dbReference type="EMBL" id="MN740805">
    <property type="protein sequence ID" value="QHS82803.1"/>
    <property type="molecule type" value="Genomic_DNA"/>
</dbReference>
<reference evidence="2" key="1">
    <citation type="journal article" date="2020" name="Nature">
        <title>Giant virus diversity and host interactions through global metagenomics.</title>
        <authorList>
            <person name="Schulz F."/>
            <person name="Roux S."/>
            <person name="Paez-Espino D."/>
            <person name="Jungbluth S."/>
            <person name="Walsh D.A."/>
            <person name="Denef V.J."/>
            <person name="McMahon K.D."/>
            <person name="Konstantinidis K.T."/>
            <person name="Eloe-Fadrosh E.A."/>
            <person name="Kyrpides N.C."/>
            <person name="Woyke T."/>
        </authorList>
    </citation>
    <scope>NUCLEOTIDE SEQUENCE</scope>
    <source>
        <strain evidence="2">GVMAG-S-1101171-111</strain>
    </source>
</reference>
<feature type="domain" description="NFACT RNA-binding" evidence="1">
    <location>
        <begin position="20"/>
        <end position="111"/>
    </location>
</feature>
<protein>
    <recommendedName>
        <fullName evidence="1">NFACT RNA-binding domain-containing protein</fullName>
    </recommendedName>
</protein>
<dbReference type="Pfam" id="PF05670">
    <property type="entry name" value="NFACT-R_1"/>
    <property type="match status" value="1"/>
</dbReference>
<proteinExistence type="predicted"/>
<evidence type="ECO:0000313" key="2">
    <source>
        <dbReference type="EMBL" id="QHS82803.1"/>
    </source>
</evidence>
<name>A0A6C0ATJ5_9ZZZZ</name>
<organism evidence="2">
    <name type="scientific">viral metagenome</name>
    <dbReference type="NCBI Taxonomy" id="1070528"/>
    <lineage>
        <taxon>unclassified sequences</taxon>
        <taxon>metagenomes</taxon>
        <taxon>organismal metagenomes</taxon>
    </lineage>
</organism>
<sequence>MPRIIQKYIDSLKVEIEYHVGQNAKDNIDILHTSRDNDIWFHIDGEASCHVIAKTNDIVTSNKKQLGHIVSQGAVLCKQFSKFKSAKDVPIVYTKVCNVTPTEKVGQVIATNTKIITI</sequence>
<accession>A0A6C0ATJ5</accession>
<dbReference type="InterPro" id="IPR008532">
    <property type="entry name" value="NFACT_RNA-bd"/>
</dbReference>
<dbReference type="AlphaFoldDB" id="A0A6C0ATJ5"/>